<dbReference type="InterPro" id="IPR036937">
    <property type="entry name" value="Adhesion_dom_fimbrial_sf"/>
</dbReference>
<dbReference type="Gene3D" id="2.60.40.1090">
    <property type="entry name" value="Fimbrial-type adhesion domain"/>
    <property type="match status" value="1"/>
</dbReference>
<proteinExistence type="predicted"/>
<dbReference type="InterPro" id="IPR050263">
    <property type="entry name" value="Bact_Fimbrial_Adh_Pro"/>
</dbReference>
<dbReference type="PANTHER" id="PTHR33420:SF27">
    <property type="entry name" value="PROTEIN FIMG"/>
    <property type="match status" value="1"/>
</dbReference>
<dbReference type="GO" id="GO:0009289">
    <property type="term" value="C:pilus"/>
    <property type="evidence" value="ECO:0007669"/>
    <property type="project" value="InterPro"/>
</dbReference>
<organism evidence="1">
    <name type="scientific">termite gut metagenome</name>
    <dbReference type="NCBI Taxonomy" id="433724"/>
    <lineage>
        <taxon>unclassified sequences</taxon>
        <taxon>metagenomes</taxon>
        <taxon>organismal metagenomes</taxon>
    </lineage>
</organism>
<dbReference type="SUPFAM" id="SSF49401">
    <property type="entry name" value="Bacterial adhesins"/>
    <property type="match status" value="1"/>
</dbReference>
<dbReference type="PANTHER" id="PTHR33420">
    <property type="entry name" value="FIMBRIAL SUBUNIT ELFA-RELATED"/>
    <property type="match status" value="1"/>
</dbReference>
<protein>
    <submittedName>
        <fullName evidence="1">Putative fimbrial protein</fullName>
    </submittedName>
</protein>
<dbReference type="EMBL" id="HF548308">
    <property type="protein sequence ID" value="CCO21511.1"/>
    <property type="molecule type" value="Genomic_DNA"/>
</dbReference>
<dbReference type="GO" id="GO:0043709">
    <property type="term" value="P:cell adhesion involved in single-species biofilm formation"/>
    <property type="evidence" value="ECO:0007669"/>
    <property type="project" value="TreeGrafter"/>
</dbReference>
<reference evidence="1" key="1">
    <citation type="submission" date="2012-10" db="EMBL/GenBank/DDBJ databases">
        <authorList>
            <person name="Sandrine L."/>
        </authorList>
    </citation>
    <scope>NUCLEOTIDE SEQUENCE</scope>
</reference>
<accession>S0DGJ7</accession>
<evidence type="ECO:0000313" key="1">
    <source>
        <dbReference type="EMBL" id="CCO21511.1"/>
    </source>
</evidence>
<dbReference type="InterPro" id="IPR008966">
    <property type="entry name" value="Adhesion_dom_sf"/>
</dbReference>
<name>S0DGJ7_9ZZZZ</name>
<sequence>MMNILKLSALSAWVLGSVLAITAVNADPVTLNITGNVVASPCQIASDSVTKSVNLGTAIQASNLQTAASSSDWVNFTIDLVSCPAGTTSATMTMHGTADTNSTGDLYKNTGTATNVAVQVQTQAGGQMGDGKTLTGTIANNAYSYTMRARAYSAKGGVMPGSISAVVTATFVYQ</sequence>
<gene>
    <name evidence="1" type="ORF">BN138_699</name>
</gene>
<dbReference type="AlphaFoldDB" id="S0DGJ7"/>
<reference evidence="1" key="2">
    <citation type="journal article" date="2013" name="Biotechnol. Biofuels">
        <title>Mining for hemicellulases in the fungus-growing termite Pseudacanthotermes militaris using functional metagenomics.</title>
        <authorList>
            <person name="Bastien G."/>
            <person name="Arnal G."/>
            <person name="Bozonnet S."/>
            <person name="Laguerre S."/>
            <person name="Ferreira F."/>
            <person name="Faure R."/>
            <person name="Henrissat B."/>
            <person name="Lefevre F."/>
            <person name="Robe P."/>
            <person name="Bouchez O."/>
            <person name="Noirot C."/>
            <person name="Dumon C."/>
            <person name="O'Donohue M."/>
        </authorList>
    </citation>
    <scope>NUCLEOTIDE SEQUENCE</scope>
</reference>